<reference evidence="2" key="1">
    <citation type="journal article" date="2016" name="Biosci. Biotechnol. Biochem.">
        <title>Bioconversion of AHX to AOH by resting cells of Burkholderia contaminans CH-1.</title>
        <authorList>
            <person name="Choi J.H."/>
            <person name="Kikuchi A."/>
            <person name="Pumkaeo P."/>
            <person name="Hirai H."/>
            <person name="Tokuyama S."/>
            <person name="Kawagishi H."/>
        </authorList>
    </citation>
    <scope>NUCLEOTIDE SEQUENCE</scope>
    <source>
        <strain evidence="2">CH-1</strain>
        <plasmid evidence="2">pBC453</plasmid>
    </source>
</reference>
<dbReference type="Proteomes" id="UP001220209">
    <property type="component" value="Plasmid unnamed1"/>
</dbReference>
<organism evidence="2">
    <name type="scientific">Burkholderia contaminans</name>
    <dbReference type="NCBI Taxonomy" id="488447"/>
    <lineage>
        <taxon>Bacteria</taxon>
        <taxon>Pseudomonadati</taxon>
        <taxon>Pseudomonadota</taxon>
        <taxon>Betaproteobacteria</taxon>
        <taxon>Burkholderiales</taxon>
        <taxon>Burkholderiaceae</taxon>
        <taxon>Burkholderia</taxon>
        <taxon>Burkholderia cepacia complex</taxon>
    </lineage>
</organism>
<dbReference type="EMBL" id="AP018360">
    <property type="protein sequence ID" value="BBA45557.1"/>
    <property type="molecule type" value="Genomic_DNA"/>
</dbReference>
<keyword evidence="2" id="KW-0614">Plasmid</keyword>
<evidence type="ECO:0000313" key="3">
    <source>
        <dbReference type="EMBL" id="WFN23385.1"/>
    </source>
</evidence>
<dbReference type="GeneID" id="71059943"/>
<protein>
    <submittedName>
        <fullName evidence="2">Uncharacterized protein</fullName>
    </submittedName>
</protein>
<geneLocation type="plasmid" evidence="3 4">
    <name>unnamed1</name>
</geneLocation>
<reference evidence="2" key="2">
    <citation type="journal article" date="2017" name="Genome Announc.">
        <title>High-Quality Draft Genome Sequence of Burkholderia contaminans CH-1, a Gram-Negative Bacterium That Metabolizes 2-Azahypoxanthine, a Plant Growth-Regulating Compound.</title>
        <authorList>
            <person name="Choi J.-H."/>
            <person name="Sugiura H."/>
            <person name="Moriuchi R."/>
            <person name="Kawagishi H."/>
            <person name="Dohra H."/>
        </authorList>
    </citation>
    <scope>NUCLEOTIDE SEQUENCE</scope>
    <source>
        <strain evidence="2">CH-1</strain>
        <plasmid evidence="2">pBC453</plasmid>
    </source>
</reference>
<evidence type="ECO:0000313" key="4">
    <source>
        <dbReference type="Proteomes" id="UP001220209"/>
    </source>
</evidence>
<reference evidence="3 4" key="3">
    <citation type="submission" date="2021-12" db="EMBL/GenBank/DDBJ databases">
        <title>Genomic and phenotypic characterization of three Burkholderia contaminans isolates recovered from different sources.</title>
        <authorList>
            <person name="Lopez De Volder A."/>
            <person name="Fan Y."/>
            <person name="Nunvar J."/>
            <person name="Herrera T."/>
            <person name="Timp W."/>
            <person name="Degrossi J."/>
        </authorList>
    </citation>
    <scope>NUCLEOTIDE SEQUENCE [LARGE SCALE GENOMIC DNA]</scope>
    <source>
        <strain evidence="3 4">LMG 23361</strain>
        <plasmid evidence="3 4">unnamed1</plasmid>
    </source>
</reference>
<accession>A0A286P6U3</accession>
<evidence type="ECO:0000313" key="2">
    <source>
        <dbReference type="EMBL" id="BBA45557.1"/>
    </source>
</evidence>
<sequence length="346" mass="37963">MSSLAAHSIADTIPTMPAGLAHDHQQELAALAVSLRGHFTSLEQTAVQIALITFRLNEIIGDPAQAQAYFCQVTGKSASTYRTYRVIGRTVAKHFTHPEGYIPHHIARLPLDAFHLLDENTDPRVVEAIDEQAQNGPLTAGQVKKLVDTATAAIRGDLEEANARIVELSATTAEAQAHAKDAENERTKAESKHDNVVVQLRAQEEMNRELQADRSAVLNDLREAQEEVDRLRKATTQVQYVDKFVEVLPKDVESLEQVHAQLATATARAETLKRELEDLDAKLGETREASNNLDELDQSVNGLLSLFPSAMITRMRDSNPAVRAKIDSIADQLRAFADALTLQAAA</sequence>
<proteinExistence type="predicted"/>
<dbReference type="EMBL" id="CP090643">
    <property type="protein sequence ID" value="WFN23385.1"/>
    <property type="molecule type" value="Genomic_DNA"/>
</dbReference>
<name>A0A286P6U3_9BURK</name>
<gene>
    <name evidence="2" type="ORF">BCCH1_80680</name>
    <name evidence="3" type="ORF">LXE91_40350</name>
</gene>
<keyword evidence="1" id="KW-0175">Coiled coil</keyword>
<dbReference type="OrthoDB" id="9128260at2"/>
<evidence type="ECO:0000256" key="1">
    <source>
        <dbReference type="SAM" id="Coils"/>
    </source>
</evidence>
<feature type="coiled-coil region" evidence="1">
    <location>
        <begin position="158"/>
        <end position="296"/>
    </location>
</feature>
<geneLocation type="plasmid" evidence="2">
    <name>pBC453</name>
</geneLocation>
<dbReference type="AlphaFoldDB" id="A0A286P6U3"/>
<dbReference type="RefSeq" id="WP_046543840.1">
    <property type="nucleotide sequence ID" value="NZ_AP018360.1"/>
</dbReference>